<keyword evidence="2" id="KW-0812">Transmembrane</keyword>
<keyword evidence="2" id="KW-0472">Membrane</keyword>
<protein>
    <submittedName>
        <fullName evidence="3">Uncharacterized protein</fullName>
    </submittedName>
</protein>
<comment type="caution">
    <text evidence="3">The sequence shown here is derived from an EMBL/GenBank/DDBJ whole genome shotgun (WGS) entry which is preliminary data.</text>
</comment>
<organism evidence="3 4">
    <name type="scientific">Panicum virgatum</name>
    <name type="common">Blackwell switchgrass</name>
    <dbReference type="NCBI Taxonomy" id="38727"/>
    <lineage>
        <taxon>Eukaryota</taxon>
        <taxon>Viridiplantae</taxon>
        <taxon>Streptophyta</taxon>
        <taxon>Embryophyta</taxon>
        <taxon>Tracheophyta</taxon>
        <taxon>Spermatophyta</taxon>
        <taxon>Magnoliopsida</taxon>
        <taxon>Liliopsida</taxon>
        <taxon>Poales</taxon>
        <taxon>Poaceae</taxon>
        <taxon>PACMAD clade</taxon>
        <taxon>Panicoideae</taxon>
        <taxon>Panicodae</taxon>
        <taxon>Paniceae</taxon>
        <taxon>Panicinae</taxon>
        <taxon>Panicum</taxon>
        <taxon>Panicum sect. Hiantes</taxon>
    </lineage>
</organism>
<gene>
    <name evidence="3" type="ORF">PVAP13_8KG057620</name>
</gene>
<feature type="transmembrane region" description="Helical" evidence="2">
    <location>
        <begin position="70"/>
        <end position="89"/>
    </location>
</feature>
<feature type="transmembrane region" description="Helical" evidence="2">
    <location>
        <begin position="236"/>
        <end position="257"/>
    </location>
</feature>
<feature type="transmembrane region" description="Helical" evidence="2">
    <location>
        <begin position="289"/>
        <end position="310"/>
    </location>
</feature>
<reference evidence="3" key="1">
    <citation type="submission" date="2020-05" db="EMBL/GenBank/DDBJ databases">
        <title>WGS assembly of Panicum virgatum.</title>
        <authorList>
            <person name="Lovell J.T."/>
            <person name="Jenkins J."/>
            <person name="Shu S."/>
            <person name="Juenger T.E."/>
            <person name="Schmutz J."/>
        </authorList>
    </citation>
    <scope>NUCLEOTIDE SEQUENCE</scope>
    <source>
        <strain evidence="3">AP13</strain>
    </source>
</reference>
<name>A0A8T0PJJ3_PANVG</name>
<feature type="compositionally biased region" description="Polar residues" evidence="1">
    <location>
        <begin position="1"/>
        <end position="13"/>
    </location>
</feature>
<keyword evidence="4" id="KW-1185">Reference proteome</keyword>
<evidence type="ECO:0000256" key="2">
    <source>
        <dbReference type="SAM" id="Phobius"/>
    </source>
</evidence>
<evidence type="ECO:0000313" key="3">
    <source>
        <dbReference type="EMBL" id="KAG2560352.1"/>
    </source>
</evidence>
<feature type="transmembrane region" description="Helical" evidence="2">
    <location>
        <begin position="122"/>
        <end position="141"/>
    </location>
</feature>
<evidence type="ECO:0000256" key="1">
    <source>
        <dbReference type="SAM" id="MobiDB-lite"/>
    </source>
</evidence>
<evidence type="ECO:0000313" key="4">
    <source>
        <dbReference type="Proteomes" id="UP000823388"/>
    </source>
</evidence>
<keyword evidence="2" id="KW-1133">Transmembrane helix</keyword>
<proteinExistence type="predicted"/>
<feature type="region of interest" description="Disordered" evidence="1">
    <location>
        <begin position="1"/>
        <end position="24"/>
    </location>
</feature>
<sequence length="343" mass="36475">MADGNTNDSSNNVADGDNIANDGRPLHTIDPIVLMENGTAVDSSGSDAGAAKDGDFAAADLKERRVRVSLRWVSVPYAAVTSLAVWSVADRPQSVVWVFSTITCAYLVLLTIVLTRTMRAGTVLLSVSYAALVGAAAAHLSPRAGMVIVHLDTAYAAGLFGFALAEHRQFAGAERSAAAVPMPASSPSEEELKKDAVAPFLSAIVSLLCTGCAAFVLCYAKDTHLLIMEVSFLVDLSIWCWMCTLALQTLHGVFIGVHHMTNTYSLGPPSLVLLEISVSYFLGQAVGTLVYSLGMIVMAALFGYCIGIYAHYKHLVALEVSTEVSKLPLIQDSTDETLTKQEV</sequence>
<dbReference type="EMBL" id="CM029051">
    <property type="protein sequence ID" value="KAG2560352.1"/>
    <property type="molecule type" value="Genomic_DNA"/>
</dbReference>
<dbReference type="Proteomes" id="UP000823388">
    <property type="component" value="Chromosome 8K"/>
</dbReference>
<dbReference type="AlphaFoldDB" id="A0A8T0PJJ3"/>
<feature type="transmembrane region" description="Helical" evidence="2">
    <location>
        <begin position="95"/>
        <end position="115"/>
    </location>
</feature>
<accession>A0A8T0PJJ3</accession>
<feature type="transmembrane region" description="Helical" evidence="2">
    <location>
        <begin position="196"/>
        <end position="216"/>
    </location>
</feature>